<organism evidence="1 2">
    <name type="scientific">Lautropia mirabilis ATCC 51599</name>
    <dbReference type="NCBI Taxonomy" id="887898"/>
    <lineage>
        <taxon>Bacteria</taxon>
        <taxon>Pseudomonadati</taxon>
        <taxon>Pseudomonadota</taxon>
        <taxon>Betaproteobacteria</taxon>
        <taxon>Burkholderiales</taxon>
        <taxon>Burkholderiaceae</taxon>
        <taxon>Lautropia</taxon>
    </lineage>
</organism>
<dbReference type="RefSeq" id="WP_005672918.1">
    <property type="nucleotide sequence ID" value="NZ_CP146288.1"/>
</dbReference>
<dbReference type="eggNOG" id="ENOG5033ET8">
    <property type="taxonomic scope" value="Bacteria"/>
</dbReference>
<reference evidence="1 2" key="1">
    <citation type="submission" date="2010-12" db="EMBL/GenBank/DDBJ databases">
        <authorList>
            <person name="Muzny D."/>
            <person name="Qin X."/>
            <person name="Deng J."/>
            <person name="Jiang H."/>
            <person name="Liu Y."/>
            <person name="Qu J."/>
            <person name="Song X.-Z."/>
            <person name="Zhang L."/>
            <person name="Thornton R."/>
            <person name="Coyle M."/>
            <person name="Francisco L."/>
            <person name="Jackson L."/>
            <person name="Javaid M."/>
            <person name="Korchina V."/>
            <person name="Kovar C."/>
            <person name="Mata R."/>
            <person name="Mathew T."/>
            <person name="Ngo R."/>
            <person name="Nguyen L."/>
            <person name="Nguyen N."/>
            <person name="Okwuonu G."/>
            <person name="Ongeri F."/>
            <person name="Pham C."/>
            <person name="Simmons D."/>
            <person name="Wilczek-Boney K."/>
            <person name="Hale W."/>
            <person name="Jakkamsetti A."/>
            <person name="Pham P."/>
            <person name="Ruth R."/>
            <person name="San Lucas F."/>
            <person name="Warren J."/>
            <person name="Zhang J."/>
            <person name="Zhao Z."/>
            <person name="Zhou C."/>
            <person name="Zhu D."/>
            <person name="Lee S."/>
            <person name="Bess C."/>
            <person name="Blankenburg K."/>
            <person name="Forbes L."/>
            <person name="Fu Q."/>
            <person name="Gubbala S."/>
            <person name="Hirani K."/>
            <person name="Jayaseelan J.C."/>
            <person name="Lara F."/>
            <person name="Munidasa M."/>
            <person name="Palculict T."/>
            <person name="Patil S."/>
            <person name="Pu L.-L."/>
            <person name="Saada N."/>
            <person name="Tang L."/>
            <person name="Weissenberger G."/>
            <person name="Zhu Y."/>
            <person name="Hemphill L."/>
            <person name="Shang Y."/>
            <person name="Youmans B."/>
            <person name="Ayvaz T."/>
            <person name="Ross M."/>
            <person name="Santibanez J."/>
            <person name="Aqrawi P."/>
            <person name="Gross S."/>
            <person name="Joshi V."/>
            <person name="Fowler G."/>
            <person name="Nazareth L."/>
            <person name="Reid J."/>
            <person name="Worley K."/>
            <person name="Petrosino J."/>
            <person name="Highlander S."/>
            <person name="Gibbs R."/>
        </authorList>
    </citation>
    <scope>NUCLEOTIDE SEQUENCE [LARGE SCALE GENOMIC DNA]</scope>
    <source>
        <strain evidence="1 2">ATCC 51599</strain>
    </source>
</reference>
<dbReference type="AlphaFoldDB" id="E7RWA3"/>
<sequence length="224" mass="24192">MNMVAERPGFYAVAGTPQEVRDQLGKSDAQQVLAVSFRQLDPQAFQSLAENMGHVASSLLEALSQRQDQASMQRLAEALVPPAPASPRLLREAAMLVAARKAVLASGDWLSATELASLAGFSPRNPSAQPNKWKRQGQIFAIHHKGIDYFPGFGLDPDRGFRPLKALADVIGILAGHKDGWGMAYWFQSVNGFLGGKRPQDLLATDPDRVIAAARDEVLGVLHG</sequence>
<comment type="caution">
    <text evidence="1">The sequence shown here is derived from an EMBL/GenBank/DDBJ whole genome shotgun (WGS) entry which is preliminary data.</text>
</comment>
<name>E7RWA3_9BURK</name>
<protein>
    <recommendedName>
        <fullName evidence="3">Antitoxin Xre/MbcA/ParS-like toxin-binding domain-containing protein</fullName>
    </recommendedName>
</protein>
<proteinExistence type="predicted"/>
<accession>E7RWA3</accession>
<evidence type="ECO:0000313" key="2">
    <source>
        <dbReference type="Proteomes" id="UP000011021"/>
    </source>
</evidence>
<evidence type="ECO:0008006" key="3">
    <source>
        <dbReference type="Google" id="ProtNLM"/>
    </source>
</evidence>
<dbReference type="Proteomes" id="UP000011021">
    <property type="component" value="Unassembled WGS sequence"/>
</dbReference>
<dbReference type="STRING" id="887898.HMPREF0551_0766"/>
<dbReference type="HOGENOM" id="CLU_101365_0_0_4"/>
<evidence type="ECO:0000313" key="1">
    <source>
        <dbReference type="EMBL" id="EFV95278.1"/>
    </source>
</evidence>
<dbReference type="EMBL" id="AEQP01000003">
    <property type="protein sequence ID" value="EFV95278.1"/>
    <property type="molecule type" value="Genomic_DNA"/>
</dbReference>
<keyword evidence="2" id="KW-1185">Reference proteome</keyword>
<gene>
    <name evidence="1" type="ORF">HMPREF0551_0766</name>
</gene>